<dbReference type="Proteomes" id="UP000481583">
    <property type="component" value="Unassembled WGS sequence"/>
</dbReference>
<dbReference type="PANTHER" id="PTHR33495:SF2">
    <property type="entry name" value="ANTI-SIGMA FACTOR ANTAGONIST TM_1081-RELATED"/>
    <property type="match status" value="1"/>
</dbReference>
<dbReference type="PANTHER" id="PTHR33495">
    <property type="entry name" value="ANTI-SIGMA FACTOR ANTAGONIST TM_1081-RELATED-RELATED"/>
    <property type="match status" value="1"/>
</dbReference>
<accession>A0A6G4TRJ6</accession>
<dbReference type="PROSITE" id="PS50801">
    <property type="entry name" value="STAS"/>
    <property type="match status" value="1"/>
</dbReference>
<sequence>MTVQRRHLSVSGLASSDGCAVLRVSGQLDHHSERDFLVTMGSAVAEGRRYVVLDVTALAFCDSRGLNCLLGLHWILDRRGGTLLLAGAGSRLSQLLELTGSAALLPAHTAVKEALQNVPEDDRPAWPPAPQQER</sequence>
<dbReference type="Gene3D" id="3.30.750.24">
    <property type="entry name" value="STAS domain"/>
    <property type="match status" value="1"/>
</dbReference>
<dbReference type="CDD" id="cd07043">
    <property type="entry name" value="STAS_anti-anti-sigma_factors"/>
    <property type="match status" value="1"/>
</dbReference>
<proteinExistence type="predicted"/>
<dbReference type="GO" id="GO:0043856">
    <property type="term" value="F:anti-sigma factor antagonist activity"/>
    <property type="evidence" value="ECO:0007669"/>
    <property type="project" value="TreeGrafter"/>
</dbReference>
<dbReference type="InterPro" id="IPR002645">
    <property type="entry name" value="STAS_dom"/>
</dbReference>
<name>A0A6G4TRJ6_9ACTN</name>
<dbReference type="EMBL" id="JAAKZV010000003">
    <property type="protein sequence ID" value="NGN62615.1"/>
    <property type="molecule type" value="Genomic_DNA"/>
</dbReference>
<keyword evidence="3" id="KW-1185">Reference proteome</keyword>
<dbReference type="AlphaFoldDB" id="A0A6G4TRJ6"/>
<reference evidence="2 3" key="1">
    <citation type="submission" date="2020-02" db="EMBL/GenBank/DDBJ databases">
        <title>Whole-genome analyses of novel actinobacteria.</title>
        <authorList>
            <person name="Sahin N."/>
        </authorList>
    </citation>
    <scope>NUCLEOTIDE SEQUENCE [LARGE SCALE GENOMIC DNA]</scope>
    <source>
        <strain evidence="2 3">A7024</strain>
    </source>
</reference>
<evidence type="ECO:0000313" key="2">
    <source>
        <dbReference type="EMBL" id="NGN62615.1"/>
    </source>
</evidence>
<dbReference type="Pfam" id="PF01740">
    <property type="entry name" value="STAS"/>
    <property type="match status" value="1"/>
</dbReference>
<dbReference type="InterPro" id="IPR036513">
    <property type="entry name" value="STAS_dom_sf"/>
</dbReference>
<dbReference type="SUPFAM" id="SSF52091">
    <property type="entry name" value="SpoIIaa-like"/>
    <property type="match status" value="1"/>
</dbReference>
<gene>
    <name evidence="2" type="ORF">G5C51_01675</name>
</gene>
<evidence type="ECO:0000313" key="3">
    <source>
        <dbReference type="Proteomes" id="UP000481583"/>
    </source>
</evidence>
<feature type="domain" description="STAS" evidence="1">
    <location>
        <begin position="9"/>
        <end position="118"/>
    </location>
</feature>
<comment type="caution">
    <text evidence="2">The sequence shown here is derived from an EMBL/GenBank/DDBJ whole genome shotgun (WGS) entry which is preliminary data.</text>
</comment>
<evidence type="ECO:0000259" key="1">
    <source>
        <dbReference type="PROSITE" id="PS50801"/>
    </source>
</evidence>
<dbReference type="RefSeq" id="WP_165230276.1">
    <property type="nucleotide sequence ID" value="NZ_JAAKZV010000003.1"/>
</dbReference>
<protein>
    <submittedName>
        <fullName evidence="2">STAS domain-containing protein</fullName>
    </submittedName>
</protein>
<organism evidence="2 3">
    <name type="scientific">Streptomyces coryli</name>
    <dbReference type="NCBI Taxonomy" id="1128680"/>
    <lineage>
        <taxon>Bacteria</taxon>
        <taxon>Bacillati</taxon>
        <taxon>Actinomycetota</taxon>
        <taxon>Actinomycetes</taxon>
        <taxon>Kitasatosporales</taxon>
        <taxon>Streptomycetaceae</taxon>
        <taxon>Streptomyces</taxon>
    </lineage>
</organism>